<evidence type="ECO:0000256" key="4">
    <source>
        <dbReference type="ARBA" id="ARBA00022759"/>
    </source>
</evidence>
<evidence type="ECO:0000256" key="1">
    <source>
        <dbReference type="ARBA" id="ARBA00006620"/>
    </source>
</evidence>
<evidence type="ECO:0000256" key="3">
    <source>
        <dbReference type="ARBA" id="ARBA00022722"/>
    </source>
</evidence>
<dbReference type="Gene3D" id="3.30.920.30">
    <property type="entry name" value="Hypothetical protein"/>
    <property type="match status" value="1"/>
</dbReference>
<dbReference type="Pfam" id="PF07927">
    <property type="entry name" value="HicA_toxin"/>
    <property type="match status" value="1"/>
</dbReference>
<gene>
    <name evidence="8" type="ordered locus">TREPR_3471</name>
</gene>
<proteinExistence type="inferred from homology"/>
<dbReference type="AlphaFoldDB" id="F5YJ00"/>
<dbReference type="GO" id="GO:0003729">
    <property type="term" value="F:mRNA binding"/>
    <property type="evidence" value="ECO:0007669"/>
    <property type="project" value="InterPro"/>
</dbReference>
<comment type="similarity">
    <text evidence="1">Belongs to the HicA mRNA interferase family.</text>
</comment>
<evidence type="ECO:0000313" key="9">
    <source>
        <dbReference type="Proteomes" id="UP000009223"/>
    </source>
</evidence>
<evidence type="ECO:0000256" key="6">
    <source>
        <dbReference type="ARBA" id="ARBA00022884"/>
    </source>
</evidence>
<dbReference type="EMBL" id="CP001843">
    <property type="protein sequence ID" value="AEF84532.1"/>
    <property type="molecule type" value="Genomic_DNA"/>
</dbReference>
<organism evidence="8 9">
    <name type="scientific">Treponema primitia (strain ATCC BAA-887 / DSM 12427 / ZAS-2)</name>
    <dbReference type="NCBI Taxonomy" id="545694"/>
    <lineage>
        <taxon>Bacteria</taxon>
        <taxon>Pseudomonadati</taxon>
        <taxon>Spirochaetota</taxon>
        <taxon>Spirochaetia</taxon>
        <taxon>Spirochaetales</taxon>
        <taxon>Treponemataceae</taxon>
        <taxon>Treponema</taxon>
    </lineage>
</organism>
<accession>F5YJ00</accession>
<keyword evidence="9" id="KW-1185">Reference proteome</keyword>
<dbReference type="InterPro" id="IPR038570">
    <property type="entry name" value="HicA_sf"/>
</dbReference>
<dbReference type="HOGENOM" id="CLU_164851_7_2_12"/>
<dbReference type="OrthoDB" id="9799854at2"/>
<dbReference type="SUPFAM" id="SSF54786">
    <property type="entry name" value="YcfA/nrd intein domain"/>
    <property type="match status" value="1"/>
</dbReference>
<dbReference type="InterPro" id="IPR012933">
    <property type="entry name" value="HicA_mRNA_interferase"/>
</dbReference>
<evidence type="ECO:0000313" key="8">
    <source>
        <dbReference type="EMBL" id="AEF84532.1"/>
    </source>
</evidence>
<keyword evidence="7" id="KW-0346">Stress response</keyword>
<name>F5YJ00_TREPZ</name>
<keyword evidence="2" id="KW-1277">Toxin-antitoxin system</keyword>
<dbReference type="GO" id="GO:0004519">
    <property type="term" value="F:endonuclease activity"/>
    <property type="evidence" value="ECO:0007669"/>
    <property type="project" value="UniProtKB-KW"/>
</dbReference>
<sequence length="57" mass="6415">MKRVDLISAISKNGAQFVRHGGGHDVYRQPKTGKQSAVPRHNEIKEYVARSIIRNLS</sequence>
<protein>
    <submittedName>
        <fullName evidence="8">Conserved domain protein</fullName>
    </submittedName>
</protein>
<dbReference type="KEGG" id="tpi:TREPR_3471"/>
<reference evidence="8 9" key="2">
    <citation type="journal article" date="2011" name="ISME J.">
        <title>RNA-seq reveals cooperative metabolic interactions between two termite-gut spirochete species in co-culture.</title>
        <authorList>
            <person name="Rosenthal A.Z."/>
            <person name="Matson E.G."/>
            <person name="Eldar A."/>
            <person name="Leadbetter J.R."/>
        </authorList>
    </citation>
    <scope>NUCLEOTIDE SEQUENCE [LARGE SCALE GENOMIC DNA]</scope>
    <source>
        <strain evidence="9">ATCC BAA-887 / DSM 12427 / ZAS-2</strain>
    </source>
</reference>
<keyword evidence="3" id="KW-0540">Nuclease</keyword>
<evidence type="ECO:0000256" key="5">
    <source>
        <dbReference type="ARBA" id="ARBA00022801"/>
    </source>
</evidence>
<dbReference type="Proteomes" id="UP000009223">
    <property type="component" value="Chromosome"/>
</dbReference>
<evidence type="ECO:0000256" key="7">
    <source>
        <dbReference type="ARBA" id="ARBA00023016"/>
    </source>
</evidence>
<keyword evidence="6" id="KW-0694">RNA-binding</keyword>
<dbReference type="RefSeq" id="WP_015706821.1">
    <property type="nucleotide sequence ID" value="NC_015578.1"/>
</dbReference>
<dbReference type="STRING" id="545694.TREPR_3471"/>
<keyword evidence="4" id="KW-0255">Endonuclease</keyword>
<evidence type="ECO:0000256" key="2">
    <source>
        <dbReference type="ARBA" id="ARBA00022649"/>
    </source>
</evidence>
<dbReference type="GO" id="GO:0016787">
    <property type="term" value="F:hydrolase activity"/>
    <property type="evidence" value="ECO:0007669"/>
    <property type="project" value="UniProtKB-KW"/>
</dbReference>
<reference evidence="9" key="1">
    <citation type="submission" date="2009-12" db="EMBL/GenBank/DDBJ databases">
        <title>Complete sequence of Treponema primitia strain ZAS-2.</title>
        <authorList>
            <person name="Tetu S.G."/>
            <person name="Matson E."/>
            <person name="Ren Q."/>
            <person name="Seshadri R."/>
            <person name="Elbourne L."/>
            <person name="Hassan K.A."/>
            <person name="Durkin A."/>
            <person name="Radune D."/>
            <person name="Mohamoud Y."/>
            <person name="Shay R."/>
            <person name="Jin S."/>
            <person name="Zhang X."/>
            <person name="Lucey K."/>
            <person name="Ballor N.R."/>
            <person name="Ottesen E."/>
            <person name="Rosenthal R."/>
            <person name="Allen A."/>
            <person name="Leadbetter J.R."/>
            <person name="Paulsen I.T."/>
        </authorList>
    </citation>
    <scope>NUCLEOTIDE SEQUENCE [LARGE SCALE GENOMIC DNA]</scope>
    <source>
        <strain evidence="9">ATCC BAA-887 / DSM 12427 / ZAS-2</strain>
    </source>
</reference>
<keyword evidence="5" id="KW-0378">Hydrolase</keyword>
<dbReference type="eggNOG" id="COG1724">
    <property type="taxonomic scope" value="Bacteria"/>
</dbReference>